<keyword evidence="9" id="KW-0479">Metal-binding</keyword>
<feature type="domain" description="Peptidase C80" evidence="21">
    <location>
        <begin position="2"/>
        <end position="159"/>
    </location>
</feature>
<evidence type="ECO:0000313" key="23">
    <source>
        <dbReference type="Proteomes" id="UP000504714"/>
    </source>
</evidence>
<dbReference type="Pfam" id="PF11713">
    <property type="entry name" value="Peptidase_C80"/>
    <property type="match status" value="1"/>
</dbReference>
<keyword evidence="7" id="KW-0645">Protease</keyword>
<dbReference type="AlphaFoldDB" id="A0A6L2ZSN6"/>
<keyword evidence="10" id="KW-0677">Repeat</keyword>
<dbReference type="GO" id="GO:0020002">
    <property type="term" value="C:host cell plasma membrane"/>
    <property type="evidence" value="ECO:0007669"/>
    <property type="project" value="UniProtKB-SubCell"/>
</dbReference>
<evidence type="ECO:0000256" key="11">
    <source>
        <dbReference type="ARBA" id="ARBA00022801"/>
    </source>
</evidence>
<evidence type="ECO:0000256" key="7">
    <source>
        <dbReference type="ARBA" id="ARBA00022670"/>
    </source>
</evidence>
<keyword evidence="8" id="KW-0808">Transferase</keyword>
<name>A0A6L2ZSN6_9ENTR</name>
<evidence type="ECO:0000256" key="8">
    <source>
        <dbReference type="ARBA" id="ARBA00022679"/>
    </source>
</evidence>
<evidence type="ECO:0000256" key="12">
    <source>
        <dbReference type="ARBA" id="ARBA00022807"/>
    </source>
</evidence>
<evidence type="ECO:0000256" key="1">
    <source>
        <dbReference type="ARBA" id="ARBA00001946"/>
    </source>
</evidence>
<evidence type="ECO:0000256" key="19">
    <source>
        <dbReference type="ARBA" id="ARBA00023200"/>
    </source>
</evidence>
<evidence type="ECO:0000256" key="10">
    <source>
        <dbReference type="ARBA" id="ARBA00022737"/>
    </source>
</evidence>
<evidence type="ECO:0000256" key="4">
    <source>
        <dbReference type="ARBA" id="ARBA00022511"/>
    </source>
</evidence>
<dbReference type="EMBL" id="BLXO01000008">
    <property type="protein sequence ID" value="GFN47188.1"/>
    <property type="molecule type" value="Genomic_DNA"/>
</dbReference>
<keyword evidence="14" id="KW-0460">Magnesium</keyword>
<keyword evidence="13" id="KW-0068">Autocatalytic cleavage</keyword>
<keyword evidence="17" id="KW-0446">Lipid-binding</keyword>
<evidence type="ECO:0000256" key="3">
    <source>
        <dbReference type="ARBA" id="ARBA00004613"/>
    </source>
</evidence>
<evidence type="ECO:0000256" key="15">
    <source>
        <dbReference type="ARBA" id="ARBA00022870"/>
    </source>
</evidence>
<dbReference type="GO" id="GO:0008289">
    <property type="term" value="F:lipid binding"/>
    <property type="evidence" value="ECO:0007669"/>
    <property type="project" value="UniProtKB-KW"/>
</dbReference>
<dbReference type="Gene3D" id="3.40.50.11050">
    <property type="match status" value="1"/>
</dbReference>
<keyword evidence="4" id="KW-1032">Host cell membrane</keyword>
<dbReference type="GO" id="GO:0016740">
    <property type="term" value="F:transferase activity"/>
    <property type="evidence" value="ECO:0007669"/>
    <property type="project" value="UniProtKB-KW"/>
</dbReference>
<evidence type="ECO:0000256" key="2">
    <source>
        <dbReference type="ARBA" id="ARBA00004165"/>
    </source>
</evidence>
<dbReference type="InterPro" id="IPR020974">
    <property type="entry name" value="CPD_dom"/>
</dbReference>
<keyword evidence="12" id="KW-0788">Thiol protease</keyword>
<evidence type="ECO:0000256" key="17">
    <source>
        <dbReference type="ARBA" id="ARBA00023121"/>
    </source>
</evidence>
<evidence type="ECO:0000256" key="14">
    <source>
        <dbReference type="ARBA" id="ARBA00022842"/>
    </source>
</evidence>
<evidence type="ECO:0000256" key="6">
    <source>
        <dbReference type="ARBA" id="ARBA00022656"/>
    </source>
</evidence>
<evidence type="ECO:0000256" key="9">
    <source>
        <dbReference type="ARBA" id="ARBA00022723"/>
    </source>
</evidence>
<keyword evidence="19" id="KW-1035">Host cytoplasm</keyword>
<keyword evidence="6" id="KW-0800">Toxin</keyword>
<comment type="subcellular location">
    <subcellularLocation>
        <location evidence="2">Host cell membrane</location>
    </subcellularLocation>
    <subcellularLocation>
        <location evidence="20">Host cytoplasm</location>
        <location evidence="20">Host cytosol</location>
    </subcellularLocation>
    <subcellularLocation>
        <location evidence="3">Secreted</location>
    </subcellularLocation>
</comment>
<comment type="caution">
    <text evidence="22">The sequence shown here is derived from an EMBL/GenBank/DDBJ whole genome shotgun (WGS) entry which is preliminary data.</text>
</comment>
<evidence type="ECO:0000256" key="20">
    <source>
        <dbReference type="ARBA" id="ARBA00023586"/>
    </source>
</evidence>
<evidence type="ECO:0000256" key="13">
    <source>
        <dbReference type="ARBA" id="ARBA00022813"/>
    </source>
</evidence>
<dbReference type="GO" id="GO:0005576">
    <property type="term" value="C:extracellular region"/>
    <property type="evidence" value="ECO:0007669"/>
    <property type="project" value="UniProtKB-SubCell"/>
</dbReference>
<gene>
    <name evidence="22" type="ORF">RINTU1_31250</name>
</gene>
<reference evidence="22 23" key="1">
    <citation type="submission" date="2020-06" db="EMBL/GenBank/DDBJ databases">
        <title>The genome sequence of Candidatus Regiella insecticola strain Tut.</title>
        <authorList>
            <person name="Nikoh N."/>
            <person name="Tsuchida T."/>
            <person name="Koga R."/>
            <person name="Oshima K."/>
            <person name="Hattori M."/>
            <person name="Fukatsu T."/>
        </authorList>
    </citation>
    <scope>NUCLEOTIDE SEQUENCE [LARGE SCALE GENOMIC DNA]</scope>
    <source>
        <strain evidence="22 23">Tut</strain>
    </source>
</reference>
<dbReference type="InterPro" id="IPR038383">
    <property type="entry name" value="CPD_dom_sf"/>
</dbReference>
<dbReference type="GO" id="GO:0090729">
    <property type="term" value="F:toxin activity"/>
    <property type="evidence" value="ECO:0007669"/>
    <property type="project" value="UniProtKB-KW"/>
</dbReference>
<keyword evidence="11" id="KW-0378">Hydrolase</keyword>
<dbReference type="GO" id="GO:0006508">
    <property type="term" value="P:proteolysis"/>
    <property type="evidence" value="ECO:0007669"/>
    <property type="project" value="UniProtKB-KW"/>
</dbReference>
<evidence type="ECO:0000259" key="21">
    <source>
        <dbReference type="Pfam" id="PF11713"/>
    </source>
</evidence>
<dbReference type="GO" id="GO:0046872">
    <property type="term" value="F:metal ion binding"/>
    <property type="evidence" value="ECO:0007669"/>
    <property type="project" value="UniProtKB-KW"/>
</dbReference>
<dbReference type="Proteomes" id="UP000504714">
    <property type="component" value="Unassembled WGS sequence"/>
</dbReference>
<protein>
    <submittedName>
        <fullName evidence="22">Peptidase C80 family</fullName>
    </submittedName>
</protein>
<keyword evidence="18" id="KW-0472">Membrane</keyword>
<evidence type="ECO:0000256" key="16">
    <source>
        <dbReference type="ARBA" id="ARBA00023026"/>
    </source>
</evidence>
<evidence type="ECO:0000313" key="22">
    <source>
        <dbReference type="EMBL" id="GFN47188.1"/>
    </source>
</evidence>
<accession>A0A6L2ZSN6</accession>
<evidence type="ECO:0000256" key="18">
    <source>
        <dbReference type="ARBA" id="ARBA00023136"/>
    </source>
</evidence>
<keyword evidence="5" id="KW-0964">Secreted</keyword>
<evidence type="ECO:0000256" key="5">
    <source>
        <dbReference type="ARBA" id="ARBA00022525"/>
    </source>
</evidence>
<dbReference type="GO" id="GO:0008234">
    <property type="term" value="F:cysteine-type peptidase activity"/>
    <property type="evidence" value="ECO:0007669"/>
    <property type="project" value="UniProtKB-KW"/>
</dbReference>
<comment type="cofactor">
    <cofactor evidence="1">
        <name>Mg(2+)</name>
        <dbReference type="ChEBI" id="CHEBI:18420"/>
    </cofactor>
</comment>
<keyword evidence="16" id="KW-0843">Virulence</keyword>
<dbReference type="GO" id="GO:0044164">
    <property type="term" value="C:host cell cytosol"/>
    <property type="evidence" value="ECO:0007669"/>
    <property type="project" value="UniProtKB-SubCell"/>
</dbReference>
<keyword evidence="15" id="KW-1043">Host membrane</keyword>
<proteinExistence type="predicted"/>
<organism evidence="22 23">
    <name type="scientific">Candidatus Regiella insecticola</name>
    <dbReference type="NCBI Taxonomy" id="138073"/>
    <lineage>
        <taxon>Bacteria</taxon>
        <taxon>Pseudomonadati</taxon>
        <taxon>Pseudomonadota</taxon>
        <taxon>Gammaproteobacteria</taxon>
        <taxon>Enterobacterales</taxon>
        <taxon>Enterobacteriaceae</taxon>
        <taxon>aphid secondary symbionts</taxon>
        <taxon>Candidatus Regiella</taxon>
    </lineage>
</organism>
<sequence>MIQFTEDLAVNASAMALHRKNKAISSLYRYHEIDKKLLPFELSNVTQQPDEKLRIILVGHASYLKDFPGRNDDKKIKDVLFDHKLLEKNQTINKLSVVACLFEQGAENSSAGTHNLGEGSAKRLFEEFSSDANPERAVTVEKMTVRQGYLSIDHNGQKWISVIGDHTAAKREDRGYLSKLASTTEARIEIYREGEIIKYQRRPYPR</sequence>